<feature type="transmembrane region" description="Helical" evidence="2">
    <location>
        <begin position="115"/>
        <end position="135"/>
    </location>
</feature>
<dbReference type="Gramene" id="KZM89438">
    <property type="protein sequence ID" value="KZM89438"/>
    <property type="gene ID" value="DCAR_023199"/>
</dbReference>
<dbReference type="PANTHER" id="PTHR36004:SF1">
    <property type="entry name" value="AT-RICH INTERACTIVE DOMAIN PROTEIN"/>
    <property type="match status" value="1"/>
</dbReference>
<sequence>MALTTRLLFNSPTKPTHFLSRPIIPPCGSLPLLTRTSNIVTFAKRTRKFESRNKSSSTSTKEELLGDPTAEIGGELGAVDSDESFEGYVLPDLPGLEKDFWEGPEWDGFGFFIQYMWAFGIVFALISSGIAVATYNEGATDFKATPAYQESIQSQELLEEPDESNSDVFESNPTEQAPSLE</sequence>
<reference evidence="4" key="2">
    <citation type="submission" date="2022-03" db="EMBL/GenBank/DDBJ databases">
        <title>Draft title - Genomic analysis of global carrot germplasm unveils the trajectory of domestication and the origin of high carotenoid orange carrot.</title>
        <authorList>
            <person name="Iorizzo M."/>
            <person name="Ellison S."/>
            <person name="Senalik D."/>
            <person name="Macko-Podgorni A."/>
            <person name="Grzebelus D."/>
            <person name="Bostan H."/>
            <person name="Rolling W."/>
            <person name="Curaba J."/>
            <person name="Simon P."/>
        </authorList>
    </citation>
    <scope>NUCLEOTIDE SEQUENCE</scope>
    <source>
        <tissue evidence="4">Leaf</tissue>
    </source>
</reference>
<dbReference type="Proteomes" id="UP000077755">
    <property type="component" value="Chromosome 6"/>
</dbReference>
<evidence type="ECO:0000256" key="1">
    <source>
        <dbReference type="SAM" id="MobiDB-lite"/>
    </source>
</evidence>
<evidence type="ECO:0000313" key="3">
    <source>
        <dbReference type="EMBL" id="KZM89438.1"/>
    </source>
</evidence>
<keyword evidence="5" id="KW-1185">Reference proteome</keyword>
<dbReference type="EMBL" id="CP093348">
    <property type="protein sequence ID" value="WOH03410.1"/>
    <property type="molecule type" value="Genomic_DNA"/>
</dbReference>
<keyword evidence="2" id="KW-0812">Transmembrane</keyword>
<evidence type="ECO:0000313" key="4">
    <source>
        <dbReference type="EMBL" id="WOH03410.1"/>
    </source>
</evidence>
<gene>
    <name evidence="3" type="ORF">DCAR_023199</name>
    <name evidence="4" type="ORF">DCAR_0622807</name>
</gene>
<name>A0A164UVV8_DAUCS</name>
<reference evidence="3" key="1">
    <citation type="journal article" date="2016" name="Nat. Genet.">
        <title>A high-quality carrot genome assembly provides new insights into carotenoid accumulation and asterid genome evolution.</title>
        <authorList>
            <person name="Iorizzo M."/>
            <person name="Ellison S."/>
            <person name="Senalik D."/>
            <person name="Zeng P."/>
            <person name="Satapoomin P."/>
            <person name="Huang J."/>
            <person name="Bowman M."/>
            <person name="Iovene M."/>
            <person name="Sanseverino W."/>
            <person name="Cavagnaro P."/>
            <person name="Yildiz M."/>
            <person name="Macko-Podgorni A."/>
            <person name="Moranska E."/>
            <person name="Grzebelus E."/>
            <person name="Grzebelus D."/>
            <person name="Ashrafi H."/>
            <person name="Zheng Z."/>
            <person name="Cheng S."/>
            <person name="Spooner D."/>
            <person name="Van Deynze A."/>
            <person name="Simon P."/>
        </authorList>
    </citation>
    <scope>NUCLEOTIDE SEQUENCE [LARGE SCALE GENOMIC DNA]</scope>
    <source>
        <tissue evidence="3">Leaf</tissue>
    </source>
</reference>
<evidence type="ECO:0000256" key="2">
    <source>
        <dbReference type="SAM" id="Phobius"/>
    </source>
</evidence>
<dbReference type="STRING" id="79200.A0A164UVV8"/>
<dbReference type="EMBL" id="LNRQ01000006">
    <property type="protein sequence ID" value="KZM89438.1"/>
    <property type="molecule type" value="Genomic_DNA"/>
</dbReference>
<feature type="compositionally biased region" description="Polar residues" evidence="1">
    <location>
        <begin position="166"/>
        <end position="181"/>
    </location>
</feature>
<protein>
    <submittedName>
        <fullName evidence="3">Uncharacterized protein</fullName>
    </submittedName>
</protein>
<keyword evidence="2" id="KW-1133">Transmembrane helix</keyword>
<feature type="region of interest" description="Disordered" evidence="1">
    <location>
        <begin position="153"/>
        <end position="181"/>
    </location>
</feature>
<dbReference type="AlphaFoldDB" id="A0A164UVV8"/>
<organism evidence="3">
    <name type="scientific">Daucus carota subsp. sativus</name>
    <name type="common">Carrot</name>
    <dbReference type="NCBI Taxonomy" id="79200"/>
    <lineage>
        <taxon>Eukaryota</taxon>
        <taxon>Viridiplantae</taxon>
        <taxon>Streptophyta</taxon>
        <taxon>Embryophyta</taxon>
        <taxon>Tracheophyta</taxon>
        <taxon>Spermatophyta</taxon>
        <taxon>Magnoliopsida</taxon>
        <taxon>eudicotyledons</taxon>
        <taxon>Gunneridae</taxon>
        <taxon>Pentapetalae</taxon>
        <taxon>asterids</taxon>
        <taxon>campanulids</taxon>
        <taxon>Apiales</taxon>
        <taxon>Apiaceae</taxon>
        <taxon>Apioideae</taxon>
        <taxon>Scandiceae</taxon>
        <taxon>Daucinae</taxon>
        <taxon>Daucus</taxon>
        <taxon>Daucus sect. Daucus</taxon>
    </lineage>
</organism>
<dbReference type="OMA" id="KYSWIIG"/>
<keyword evidence="2" id="KW-0472">Membrane</keyword>
<proteinExistence type="predicted"/>
<dbReference type="OrthoDB" id="2013508at2759"/>
<dbReference type="KEGG" id="dcr:108224620"/>
<accession>A0A164UVV8</accession>
<dbReference type="PANTHER" id="PTHR36004">
    <property type="entry name" value="AT-RICH INTERACTIVE DOMAIN PROTEIN"/>
    <property type="match status" value="1"/>
</dbReference>
<evidence type="ECO:0000313" key="5">
    <source>
        <dbReference type="Proteomes" id="UP000077755"/>
    </source>
</evidence>